<organism evidence="4 5">
    <name type="scientific">Actinomadura livida</name>
    <dbReference type="NCBI Taxonomy" id="79909"/>
    <lineage>
        <taxon>Bacteria</taxon>
        <taxon>Bacillati</taxon>
        <taxon>Actinomycetota</taxon>
        <taxon>Actinomycetes</taxon>
        <taxon>Streptosporangiales</taxon>
        <taxon>Thermomonosporaceae</taxon>
        <taxon>Actinomadura</taxon>
    </lineage>
</organism>
<sequence>MKRGLPGVLIAVPLLLAGSGLAAAGAVQAASGGAFGTGERRFTTSTAALKTDEIEVGAETARAGDPMPDAGELAEVEIVVRPADPRVPLFVGVGPKARVEGYLRGVAHEEFVSADLSPFAPVFRRLPGTPEAAAPSRQSFWVASSSGTGTRTLRWGKTGGAWSVVVMRLDGRPGVDAHASIALRFGILPPAAVVTLVAGTALLVWAVRRRRTA</sequence>
<keyword evidence="6" id="KW-1185">Reference proteome</keyword>
<protein>
    <recommendedName>
        <fullName evidence="7">DUF3153 domain-containing protein</fullName>
    </recommendedName>
</protein>
<dbReference type="AlphaFoldDB" id="A0A7W7IBP4"/>
<dbReference type="Proteomes" id="UP001501427">
    <property type="component" value="Unassembled WGS sequence"/>
</dbReference>
<evidence type="ECO:0000256" key="1">
    <source>
        <dbReference type="SAM" id="Phobius"/>
    </source>
</evidence>
<keyword evidence="2" id="KW-0732">Signal</keyword>
<dbReference type="RefSeq" id="WP_184882658.1">
    <property type="nucleotide sequence ID" value="NZ_BAAAHD010000020.1"/>
</dbReference>
<keyword evidence="1" id="KW-1133">Transmembrane helix</keyword>
<name>A0A7W7IBP4_9ACTN</name>
<keyword evidence="1" id="KW-0812">Transmembrane</keyword>
<proteinExistence type="predicted"/>
<accession>A0A7W7IBP4</accession>
<feature type="signal peptide" evidence="2">
    <location>
        <begin position="1"/>
        <end position="24"/>
    </location>
</feature>
<evidence type="ECO:0000313" key="3">
    <source>
        <dbReference type="EMBL" id="GAA0559595.1"/>
    </source>
</evidence>
<keyword evidence="1" id="KW-0472">Membrane</keyword>
<evidence type="ECO:0000313" key="4">
    <source>
        <dbReference type="EMBL" id="MBB4774147.1"/>
    </source>
</evidence>
<reference evidence="3" key="3">
    <citation type="submission" date="2023-12" db="EMBL/GenBank/DDBJ databases">
        <authorList>
            <person name="Sun Q."/>
            <person name="Inoue M."/>
        </authorList>
    </citation>
    <scope>NUCLEOTIDE SEQUENCE</scope>
    <source>
        <strain evidence="3">JCM 10667</strain>
    </source>
</reference>
<evidence type="ECO:0008006" key="7">
    <source>
        <dbReference type="Google" id="ProtNLM"/>
    </source>
</evidence>
<dbReference type="EMBL" id="JACHMV010000001">
    <property type="protein sequence ID" value="MBB4774147.1"/>
    <property type="molecule type" value="Genomic_DNA"/>
</dbReference>
<comment type="caution">
    <text evidence="4">The sequence shown here is derived from an EMBL/GenBank/DDBJ whole genome shotgun (WGS) entry which is preliminary data.</text>
</comment>
<dbReference type="Proteomes" id="UP000549343">
    <property type="component" value="Unassembled WGS sequence"/>
</dbReference>
<evidence type="ECO:0000313" key="5">
    <source>
        <dbReference type="Proteomes" id="UP000549343"/>
    </source>
</evidence>
<gene>
    <name evidence="4" type="ORF">F4557_002565</name>
    <name evidence="3" type="ORF">GCM10009546_22200</name>
</gene>
<reference evidence="4 5" key="2">
    <citation type="submission" date="2020-08" db="EMBL/GenBank/DDBJ databases">
        <title>Sequencing the genomes of 1000 actinobacteria strains.</title>
        <authorList>
            <person name="Klenk H.-P."/>
        </authorList>
    </citation>
    <scope>NUCLEOTIDE SEQUENCE [LARGE SCALE GENOMIC DNA]</scope>
    <source>
        <strain evidence="4 5">DSM 44772</strain>
    </source>
</reference>
<evidence type="ECO:0000256" key="2">
    <source>
        <dbReference type="SAM" id="SignalP"/>
    </source>
</evidence>
<feature type="chain" id="PRO_5038437772" description="DUF3153 domain-containing protein" evidence="2">
    <location>
        <begin position="25"/>
        <end position="213"/>
    </location>
</feature>
<reference evidence="3 6" key="1">
    <citation type="journal article" date="2019" name="Int. J. Syst. Evol. Microbiol.">
        <title>The Global Catalogue of Microorganisms (GCM) 10K type strain sequencing project: providing services to taxonomists for standard genome sequencing and annotation.</title>
        <authorList>
            <consortium name="The Broad Institute Genomics Platform"/>
            <consortium name="The Broad Institute Genome Sequencing Center for Infectious Disease"/>
            <person name="Wu L."/>
            <person name="Ma J."/>
        </authorList>
    </citation>
    <scope>NUCLEOTIDE SEQUENCE [LARGE SCALE GENOMIC DNA]</scope>
    <source>
        <strain evidence="3 6">JCM 10667</strain>
    </source>
</reference>
<evidence type="ECO:0000313" key="6">
    <source>
        <dbReference type="Proteomes" id="UP001501427"/>
    </source>
</evidence>
<feature type="transmembrane region" description="Helical" evidence="1">
    <location>
        <begin position="187"/>
        <end position="207"/>
    </location>
</feature>
<dbReference type="EMBL" id="BAAAHD010000020">
    <property type="protein sequence ID" value="GAA0559595.1"/>
    <property type="molecule type" value="Genomic_DNA"/>
</dbReference>